<evidence type="ECO:0000256" key="1">
    <source>
        <dbReference type="SAM" id="Phobius"/>
    </source>
</evidence>
<keyword evidence="1" id="KW-0812">Transmembrane</keyword>
<name>A0A379GIA7_PROMI</name>
<proteinExistence type="predicted"/>
<accession>A0A379GIA7</accession>
<sequence>MNLKLCTNIFLTVFVILAVSALIVCWNDITVKEVWSNYISKPDPWVGIFTSIGAIFTVFVFIVTAYASLKSGESAKIAAKALELSRESSRRDDFIKQFTLLLEQHNRSHDALAKSIDSNNGQLISNSSSFIQWGMTLKEASKKLFQHYQYSPYMRILYRNLKYINESFYLESDDNKYIEEKKQYTAILRSIIRNDILFFVAINAKNEMKIFRRYEEMLKNFSFFEHIIIDDIGTKIKFNIEEKKNVFSLNIKKLFEFYLNDYLNKTVYARTTLEDKSIINEGVVLESSFVYEVMRDFSLWQYNLFKEDLLRIIECYYSYLKNLQNKYFTLNDSYYLYKGKKTGWVNNSKDENLILKDEIILNDGFSISLVDELEDILEGKINCNNKVINLNKDIFFKKEEDINYQSFEYIKKQCIKINLKKEELNNYFETYDDMYLNILNYVIKEVNETELFKKMNEKLKIDSTGTILFEK</sequence>
<feature type="transmembrane region" description="Helical" evidence="1">
    <location>
        <begin position="45"/>
        <end position="67"/>
    </location>
</feature>
<keyword evidence="1" id="KW-0472">Membrane</keyword>
<dbReference type="Pfam" id="PF16872">
    <property type="entry name" value="putAbiC"/>
    <property type="match status" value="1"/>
</dbReference>
<gene>
    <name evidence="2" type="ORF">NCTC11938_05076</name>
</gene>
<dbReference type="AlphaFoldDB" id="A0A379GIA7"/>
<dbReference type="InterPro" id="IPR031709">
    <property type="entry name" value="PutAbiC"/>
</dbReference>
<reference evidence="2 3" key="1">
    <citation type="submission" date="2018-06" db="EMBL/GenBank/DDBJ databases">
        <authorList>
            <consortium name="Pathogen Informatics"/>
            <person name="Doyle S."/>
        </authorList>
    </citation>
    <scope>NUCLEOTIDE SEQUENCE [LARGE SCALE GENOMIC DNA]</scope>
    <source>
        <strain evidence="2 3">NCTC11938</strain>
    </source>
</reference>
<dbReference type="EMBL" id="UGTS01000006">
    <property type="protein sequence ID" value="SUC40774.1"/>
    <property type="molecule type" value="Genomic_DNA"/>
</dbReference>
<evidence type="ECO:0000313" key="3">
    <source>
        <dbReference type="Proteomes" id="UP000254191"/>
    </source>
</evidence>
<organism evidence="2 3">
    <name type="scientific">Proteus mirabilis</name>
    <dbReference type="NCBI Taxonomy" id="584"/>
    <lineage>
        <taxon>Bacteria</taxon>
        <taxon>Pseudomonadati</taxon>
        <taxon>Pseudomonadota</taxon>
        <taxon>Gammaproteobacteria</taxon>
        <taxon>Enterobacterales</taxon>
        <taxon>Morganellaceae</taxon>
        <taxon>Proteus</taxon>
    </lineage>
</organism>
<evidence type="ECO:0008006" key="4">
    <source>
        <dbReference type="Google" id="ProtNLM"/>
    </source>
</evidence>
<evidence type="ECO:0000313" key="2">
    <source>
        <dbReference type="EMBL" id="SUC40774.1"/>
    </source>
</evidence>
<dbReference type="Proteomes" id="UP000254191">
    <property type="component" value="Unassembled WGS sequence"/>
</dbReference>
<keyword evidence="1" id="KW-1133">Transmembrane helix</keyword>
<protein>
    <recommendedName>
        <fullName evidence="4">Phage abortive infection protein</fullName>
    </recommendedName>
</protein>